<dbReference type="Gene3D" id="1.10.510.10">
    <property type="entry name" value="Transferase(Phosphotransferase) domain 1"/>
    <property type="match status" value="2"/>
</dbReference>
<feature type="region of interest" description="Disordered" evidence="1">
    <location>
        <begin position="343"/>
        <end position="498"/>
    </location>
</feature>
<protein>
    <recommendedName>
        <fullName evidence="2">Protein kinase domain-containing protein</fullName>
    </recommendedName>
</protein>
<dbReference type="SMART" id="SM00220">
    <property type="entry name" value="S_TKc"/>
    <property type="match status" value="1"/>
</dbReference>
<dbReference type="InterPro" id="IPR000719">
    <property type="entry name" value="Prot_kinase_dom"/>
</dbReference>
<dbReference type="AlphaFoldDB" id="A0A517L638"/>
<evidence type="ECO:0000259" key="2">
    <source>
        <dbReference type="PROSITE" id="PS50011"/>
    </source>
</evidence>
<proteinExistence type="predicted"/>
<evidence type="ECO:0000313" key="3">
    <source>
        <dbReference type="EMBL" id="QDS71103.1"/>
    </source>
</evidence>
<dbReference type="OrthoDB" id="4062651at2759"/>
<name>A0A517L638_9PEZI</name>
<gene>
    <name evidence="3" type="ORF">FKW77_009225</name>
</gene>
<dbReference type="Proteomes" id="UP000316270">
    <property type="component" value="Chromosome 5"/>
</dbReference>
<organism evidence="3 4">
    <name type="scientific">Venturia effusa</name>
    <dbReference type="NCBI Taxonomy" id="50376"/>
    <lineage>
        <taxon>Eukaryota</taxon>
        <taxon>Fungi</taxon>
        <taxon>Dikarya</taxon>
        <taxon>Ascomycota</taxon>
        <taxon>Pezizomycotina</taxon>
        <taxon>Dothideomycetes</taxon>
        <taxon>Pleosporomycetidae</taxon>
        <taxon>Venturiales</taxon>
        <taxon>Venturiaceae</taxon>
        <taxon>Venturia</taxon>
    </lineage>
</organism>
<feature type="region of interest" description="Disordered" evidence="1">
    <location>
        <begin position="657"/>
        <end position="692"/>
    </location>
</feature>
<dbReference type="Pfam" id="PF00069">
    <property type="entry name" value="Pkinase"/>
    <property type="match status" value="1"/>
</dbReference>
<keyword evidence="4" id="KW-1185">Reference proteome</keyword>
<sequence>MSSRTITSVVTSDTIALNAAVFGYAGHSLVTPHQAIQHIWWTDERIEAKVTREFITSKLRPNEREQLTRPVSFGRHLTDDTYLDWILRKARRLYLILCECGVSDQIFGLVEDSWDDGDLPISLAEITSLALSYKNDGELNNKFYTNQFRFLLRPLYKHGHIDYASNEVIPVEYIHRLPPAAALQSWSRLHLPKTPDEVYMRRKLSLGEKDGIDPVQESQFLTDVDIARSFEHPHIASVWGSWTAQDSGFWVTSFVAEHNLKSFIDFRLAASIQKHTKPQRHALLLDWLHCLADAVASLHRRGMHHGTIMPSNILIDASNHIAFSDIGSLKSFQKDKRLDPHEVYNYGAPEDHIAPRSPTSNPPVTTPSRSFFGHRRNKSSSDQRKGSIDSTMSSSTVSAGSILSVDSQGPISAKSKTSPFSSMISLSKTRSKDTLSPPPPPPPAKDPPNPRSASSWNKKKQGPLESIPEPTRRAPPPPPLPLVKLDTPKEKTRQGKDPRRADIFSLGCVFIDIITYLFKKRITDLVKHRQTKQKNANGKGSHIDASYHGNSGKIVSWLEILEEDAKTSDDPTLRAIPHLLRLIRGMLSQNPTLRPTAEAVRSRVFDALVSYGSLTLHCTGTYERDLTTPPSPAPTSSSMDSVASVISEPRLAAFPPIITPRSPLRDKTPAMSWSSLSPTNSNDLSPSAPLPSLPPLWTSSRASNSPWGKSKTVPGWNGIIGVSV</sequence>
<feature type="compositionally biased region" description="Pro residues" evidence="1">
    <location>
        <begin position="436"/>
        <end position="450"/>
    </location>
</feature>
<dbReference type="PANTHER" id="PTHR44305">
    <property type="entry name" value="SI:DKEY-192D15.2-RELATED"/>
    <property type="match status" value="1"/>
</dbReference>
<feature type="compositionally biased region" description="Polar residues" evidence="1">
    <location>
        <begin position="671"/>
        <end position="683"/>
    </location>
</feature>
<dbReference type="PANTHER" id="PTHR44305:SF24">
    <property type="entry name" value="TYROSINE-PROTEIN KINASE C03B1.5-RELATED"/>
    <property type="match status" value="1"/>
</dbReference>
<reference evidence="3 4" key="1">
    <citation type="submission" date="2019-07" db="EMBL/GenBank/DDBJ databases">
        <title>Finished genome of Venturia effusa.</title>
        <authorList>
            <person name="Young C.A."/>
            <person name="Cox M.P."/>
            <person name="Ganley A.R.D."/>
            <person name="David W.J."/>
        </authorList>
    </citation>
    <scope>NUCLEOTIDE SEQUENCE [LARGE SCALE GENOMIC DNA]</scope>
    <source>
        <strain evidence="4">albino</strain>
    </source>
</reference>
<dbReference type="EMBL" id="CP042189">
    <property type="protein sequence ID" value="QDS71103.1"/>
    <property type="molecule type" value="Genomic_DNA"/>
</dbReference>
<feature type="compositionally biased region" description="Low complexity" evidence="1">
    <location>
        <begin position="388"/>
        <end position="402"/>
    </location>
</feature>
<dbReference type="InterPro" id="IPR053083">
    <property type="entry name" value="TF_kinase-domain_protein"/>
</dbReference>
<dbReference type="PROSITE" id="PS50011">
    <property type="entry name" value="PROTEIN_KINASE_DOM"/>
    <property type="match status" value="1"/>
</dbReference>
<evidence type="ECO:0000313" key="4">
    <source>
        <dbReference type="Proteomes" id="UP000316270"/>
    </source>
</evidence>
<dbReference type="STRING" id="50376.A0A517L638"/>
<evidence type="ECO:0000256" key="1">
    <source>
        <dbReference type="SAM" id="MobiDB-lite"/>
    </source>
</evidence>
<feature type="domain" description="Protein kinase" evidence="2">
    <location>
        <begin position="137"/>
        <end position="609"/>
    </location>
</feature>
<dbReference type="GO" id="GO:0005524">
    <property type="term" value="F:ATP binding"/>
    <property type="evidence" value="ECO:0007669"/>
    <property type="project" value="InterPro"/>
</dbReference>
<dbReference type="SUPFAM" id="SSF56112">
    <property type="entry name" value="Protein kinase-like (PK-like)"/>
    <property type="match status" value="2"/>
</dbReference>
<feature type="compositionally biased region" description="Basic and acidic residues" evidence="1">
    <location>
        <begin position="486"/>
        <end position="498"/>
    </location>
</feature>
<feature type="compositionally biased region" description="Polar residues" evidence="1">
    <location>
        <begin position="404"/>
        <end position="428"/>
    </location>
</feature>
<dbReference type="GO" id="GO:0004672">
    <property type="term" value="F:protein kinase activity"/>
    <property type="evidence" value="ECO:0007669"/>
    <property type="project" value="InterPro"/>
</dbReference>
<accession>A0A517L638</accession>
<dbReference type="InterPro" id="IPR011009">
    <property type="entry name" value="Kinase-like_dom_sf"/>
</dbReference>